<dbReference type="EMBL" id="BAABGA010000022">
    <property type="protein sequence ID" value="GAA4450663.1"/>
    <property type="molecule type" value="Genomic_DNA"/>
</dbReference>
<keyword evidence="1" id="KW-1133">Transmembrane helix</keyword>
<name>A0ABP8MJI7_9BACT</name>
<evidence type="ECO:0000256" key="1">
    <source>
        <dbReference type="SAM" id="Phobius"/>
    </source>
</evidence>
<evidence type="ECO:0000313" key="3">
    <source>
        <dbReference type="EMBL" id="GAA4450663.1"/>
    </source>
</evidence>
<dbReference type="InterPro" id="IPR002881">
    <property type="entry name" value="DUF58"/>
</dbReference>
<feature type="transmembrane region" description="Helical" evidence="1">
    <location>
        <begin position="45"/>
        <end position="63"/>
    </location>
</feature>
<evidence type="ECO:0000259" key="2">
    <source>
        <dbReference type="Pfam" id="PF01882"/>
    </source>
</evidence>
<keyword evidence="1" id="KW-0472">Membrane</keyword>
<dbReference type="PANTHER" id="PTHR34351">
    <property type="entry name" value="SLR1927 PROTEIN-RELATED"/>
    <property type="match status" value="1"/>
</dbReference>
<dbReference type="Pfam" id="PF01882">
    <property type="entry name" value="DUF58"/>
    <property type="match status" value="1"/>
</dbReference>
<sequence length="404" mass="44676">MQLRNESLNSPYYTRKVRLTRLGLHFLFVSTFAMLGGALRGFNLLLVVAGLLVGALFIQWRWSRGAVMALSLRRRLPSEAYVGIPFAVDFEVTNHSRWMTLWLLRVEDRVESHSFSSGRQADGDTRIVTLRQIGPGSSESCTTYGVPQNRGTLTLGPLRVVSSFPLDLLTARVVNTEPATLDVYPKLLTLNRGWQRVVSGRNDGVSGSTDRTGPNEGEFYGLRPYRDGDTLRKIHWRTSARLDHPVVAQYEQSRRYELCLMVDAFLESSSAANDLVEQAISATATIALQLAGNNASRIVVAAAGDEAMATLASGSPDNKRKVLSLLSRVKLSQSPDLLGAFEQSASLSGRAQDVVMLSPRSMQEAIQGVDPKLRKRLDDSVRRGRLRWLDLSSPAGSHWFETAE</sequence>
<organism evidence="3 4">
    <name type="scientific">Novipirellula rosea</name>
    <dbReference type="NCBI Taxonomy" id="1031540"/>
    <lineage>
        <taxon>Bacteria</taxon>
        <taxon>Pseudomonadati</taxon>
        <taxon>Planctomycetota</taxon>
        <taxon>Planctomycetia</taxon>
        <taxon>Pirellulales</taxon>
        <taxon>Pirellulaceae</taxon>
        <taxon>Novipirellula</taxon>
    </lineage>
</organism>
<feature type="transmembrane region" description="Helical" evidence="1">
    <location>
        <begin position="21"/>
        <end position="39"/>
    </location>
</feature>
<feature type="domain" description="DUF58" evidence="2">
    <location>
        <begin position="222"/>
        <end position="358"/>
    </location>
</feature>
<dbReference type="Proteomes" id="UP001500840">
    <property type="component" value="Unassembled WGS sequence"/>
</dbReference>
<accession>A0ABP8MJI7</accession>
<proteinExistence type="predicted"/>
<reference evidence="4" key="1">
    <citation type="journal article" date="2019" name="Int. J. Syst. Evol. Microbiol.">
        <title>The Global Catalogue of Microorganisms (GCM) 10K type strain sequencing project: providing services to taxonomists for standard genome sequencing and annotation.</title>
        <authorList>
            <consortium name="The Broad Institute Genomics Platform"/>
            <consortium name="The Broad Institute Genome Sequencing Center for Infectious Disease"/>
            <person name="Wu L."/>
            <person name="Ma J."/>
        </authorList>
    </citation>
    <scope>NUCLEOTIDE SEQUENCE [LARGE SCALE GENOMIC DNA]</scope>
    <source>
        <strain evidence="4">JCM 17759</strain>
    </source>
</reference>
<keyword evidence="4" id="KW-1185">Reference proteome</keyword>
<protein>
    <submittedName>
        <fullName evidence="3">DUF58 domain-containing protein</fullName>
    </submittedName>
</protein>
<keyword evidence="1" id="KW-0812">Transmembrane</keyword>
<gene>
    <name evidence="3" type="ORF">GCM10023156_17160</name>
</gene>
<dbReference type="RefSeq" id="WP_345321164.1">
    <property type="nucleotide sequence ID" value="NZ_BAABGA010000022.1"/>
</dbReference>
<comment type="caution">
    <text evidence="3">The sequence shown here is derived from an EMBL/GenBank/DDBJ whole genome shotgun (WGS) entry which is preliminary data.</text>
</comment>
<dbReference type="PANTHER" id="PTHR34351:SF1">
    <property type="entry name" value="SLR1927 PROTEIN"/>
    <property type="match status" value="1"/>
</dbReference>
<evidence type="ECO:0000313" key="4">
    <source>
        <dbReference type="Proteomes" id="UP001500840"/>
    </source>
</evidence>